<dbReference type="InterPro" id="IPR036397">
    <property type="entry name" value="RNaseH_sf"/>
</dbReference>
<sequence length="203" mass="22261">MTTVVGLDLSLTSAGIAVVSDDRQADRMGVAWPWHLRCCGETGSKDDDYRRRSRRVRRQSAAVMRLLEPAGHIDLAVIEGPIYGGNFMPSYFDRAALFHAVYGALDSRKVPIAVISPTAGHVFTTGKGSLPKDPKRLKGLILDSVRALVPDVHVANDDIADALGLAFMGAMSLGVRMPFRPLRRHHEQVHTTTWPHGRPVVYA</sequence>
<dbReference type="SUPFAM" id="SSF53098">
    <property type="entry name" value="Ribonuclease H-like"/>
    <property type="match status" value="1"/>
</dbReference>
<gene>
    <name evidence="1" type="primary">73</name>
    <name evidence="1" type="ORF">PBI_HH92_73</name>
</gene>
<dbReference type="GO" id="GO:0003676">
    <property type="term" value="F:nucleic acid binding"/>
    <property type="evidence" value="ECO:0007669"/>
    <property type="project" value="InterPro"/>
</dbReference>
<evidence type="ECO:0008006" key="3">
    <source>
        <dbReference type="Google" id="ProtNLM"/>
    </source>
</evidence>
<dbReference type="EMBL" id="KJ538722">
    <property type="protein sequence ID" value="AHY84258.1"/>
    <property type="molecule type" value="Genomic_DNA"/>
</dbReference>
<proteinExistence type="predicted"/>
<protein>
    <recommendedName>
        <fullName evidence="3">RuvC-like resolvase</fullName>
    </recommendedName>
</protein>
<reference evidence="1 2" key="1">
    <citation type="submission" date="2014-03" db="EMBL/GenBank/DDBJ databases">
        <authorList>
            <person name="Bragg J."/>
            <person name="Chandler A.Y."/>
            <person name="Dehn A."/>
            <person name="Hefner M."/>
            <person name="Petersen P."/>
            <person name="Wilson J."/>
            <person name="Zeba F."/>
            <person name="Zegers G.P."/>
            <person name="Page S.T."/>
            <person name="Bradley K.W."/>
            <person name="Clarke D.Q."/>
            <person name="Lewis M.F."/>
            <person name="Barker L.P."/>
            <person name="Bailey C."/>
            <person name="Asai D.J."/>
            <person name="Garber M.L."/>
            <person name="Bowman C.A."/>
            <person name="Russell D.A."/>
            <person name="Pope W.H."/>
            <person name="Jacobs-Sera D."/>
            <person name="Hendrix R.W."/>
            <person name="Hatfull G.F."/>
        </authorList>
    </citation>
    <scope>NUCLEOTIDE SEQUENCE [LARGE SCALE GENOMIC DNA]</scope>
</reference>
<evidence type="ECO:0000313" key="2">
    <source>
        <dbReference type="Proteomes" id="UP000024437"/>
    </source>
</evidence>
<organism evidence="1 2">
    <name type="scientific">Mycobacterium phage HH92</name>
    <dbReference type="NCBI Taxonomy" id="1471543"/>
    <lineage>
        <taxon>Viruses</taxon>
        <taxon>Duplodnaviria</taxon>
        <taxon>Heunggongvirae</taxon>
        <taxon>Uroviricota</taxon>
        <taxon>Caudoviricetes</taxon>
        <taxon>Gilesvirus</taxon>
        <taxon>Gilesvirus giles</taxon>
    </lineage>
</organism>
<name>A0A023ZXW8_9CAUD</name>
<dbReference type="InterPro" id="IPR012337">
    <property type="entry name" value="RNaseH-like_sf"/>
</dbReference>
<dbReference type="Gene3D" id="3.30.420.10">
    <property type="entry name" value="Ribonuclease H-like superfamily/Ribonuclease H"/>
    <property type="match status" value="1"/>
</dbReference>
<dbReference type="Proteomes" id="UP000024437">
    <property type="component" value="Genome"/>
</dbReference>
<evidence type="ECO:0000313" key="1">
    <source>
        <dbReference type="EMBL" id="AHY84258.1"/>
    </source>
</evidence>
<accession>A0A023ZXW8</accession>